<evidence type="ECO:0000313" key="7">
    <source>
        <dbReference type="EMBL" id="TCN22296.1"/>
    </source>
</evidence>
<keyword evidence="5" id="KW-0234">DNA repair</keyword>
<dbReference type="FunFam" id="1.10.340.30:FF:000004">
    <property type="entry name" value="DNA-3-methyladenine glycosylase II"/>
    <property type="match status" value="1"/>
</dbReference>
<keyword evidence="4" id="KW-0227">DNA damage</keyword>
<comment type="similarity">
    <text evidence="2">Belongs to the alkylbase DNA glycosidase AlkA family.</text>
</comment>
<dbReference type="GO" id="GO:0006307">
    <property type="term" value="P:DNA alkylation repair"/>
    <property type="evidence" value="ECO:0007669"/>
    <property type="project" value="TreeGrafter"/>
</dbReference>
<evidence type="ECO:0000259" key="6">
    <source>
        <dbReference type="SMART" id="SM00478"/>
    </source>
</evidence>
<name>A0A4R2B6V5_9BACI</name>
<dbReference type="GO" id="GO:0005737">
    <property type="term" value="C:cytoplasm"/>
    <property type="evidence" value="ECO:0007669"/>
    <property type="project" value="TreeGrafter"/>
</dbReference>
<dbReference type="GO" id="GO:0032993">
    <property type="term" value="C:protein-DNA complex"/>
    <property type="evidence" value="ECO:0007669"/>
    <property type="project" value="TreeGrafter"/>
</dbReference>
<accession>A0A4R2B6V5</accession>
<dbReference type="GO" id="GO:0043916">
    <property type="term" value="F:DNA-7-methylguanine glycosylase activity"/>
    <property type="evidence" value="ECO:0007669"/>
    <property type="project" value="TreeGrafter"/>
</dbReference>
<evidence type="ECO:0000256" key="3">
    <source>
        <dbReference type="ARBA" id="ARBA00012000"/>
    </source>
</evidence>
<dbReference type="Gene3D" id="1.10.340.30">
    <property type="entry name" value="Hypothetical protein, domain 2"/>
    <property type="match status" value="1"/>
</dbReference>
<gene>
    <name evidence="7" type="ORF">EV146_111135</name>
</gene>
<dbReference type="CDD" id="cd00056">
    <property type="entry name" value="ENDO3c"/>
    <property type="match status" value="1"/>
</dbReference>
<organism evidence="7 8">
    <name type="scientific">Mesobacillus foraminis</name>
    <dbReference type="NCBI Taxonomy" id="279826"/>
    <lineage>
        <taxon>Bacteria</taxon>
        <taxon>Bacillati</taxon>
        <taxon>Bacillota</taxon>
        <taxon>Bacilli</taxon>
        <taxon>Bacillales</taxon>
        <taxon>Bacillaceae</taxon>
        <taxon>Mesobacillus</taxon>
    </lineage>
</organism>
<dbReference type="EC" id="3.2.2.21" evidence="3"/>
<dbReference type="PANTHER" id="PTHR43003">
    <property type="entry name" value="DNA-3-METHYLADENINE GLYCOSYLASE"/>
    <property type="match status" value="1"/>
</dbReference>
<dbReference type="PANTHER" id="PTHR43003:SF5">
    <property type="entry name" value="DNA-3-METHYLADENINE GLYCOSYLASE"/>
    <property type="match status" value="1"/>
</dbReference>
<dbReference type="GO" id="GO:0006285">
    <property type="term" value="P:base-excision repair, AP site formation"/>
    <property type="evidence" value="ECO:0007669"/>
    <property type="project" value="TreeGrafter"/>
</dbReference>
<feature type="domain" description="HhH-GPD" evidence="6">
    <location>
        <begin position="126"/>
        <end position="286"/>
    </location>
</feature>
<evidence type="ECO:0000313" key="8">
    <source>
        <dbReference type="Proteomes" id="UP000295689"/>
    </source>
</evidence>
<dbReference type="SMART" id="SM00478">
    <property type="entry name" value="ENDO3c"/>
    <property type="match status" value="1"/>
</dbReference>
<evidence type="ECO:0000256" key="5">
    <source>
        <dbReference type="ARBA" id="ARBA00023204"/>
    </source>
</evidence>
<keyword evidence="8" id="KW-1185">Reference proteome</keyword>
<dbReference type="Proteomes" id="UP000295689">
    <property type="component" value="Unassembled WGS sequence"/>
</dbReference>
<dbReference type="RefSeq" id="WP_132010082.1">
    <property type="nucleotide sequence ID" value="NZ_JABUHM010000013.1"/>
</dbReference>
<dbReference type="Pfam" id="PF00730">
    <property type="entry name" value="HhH-GPD"/>
    <property type="match status" value="1"/>
</dbReference>
<dbReference type="EMBL" id="SLVV01000011">
    <property type="protein sequence ID" value="TCN22296.1"/>
    <property type="molecule type" value="Genomic_DNA"/>
</dbReference>
<dbReference type="InterPro" id="IPR003265">
    <property type="entry name" value="HhH-GPD_domain"/>
</dbReference>
<dbReference type="InterPro" id="IPR051912">
    <property type="entry name" value="Alkylbase_DNA_Glycosylase/TA"/>
</dbReference>
<comment type="caution">
    <text evidence="7">The sequence shown here is derived from an EMBL/GenBank/DDBJ whole genome shotgun (WGS) entry which is preliminary data.</text>
</comment>
<sequence>MWEETISITGPYNFDLALDRLSLDPLHCVDKEKKTVKVPVTIGTRQVAAVVTGTGSLEKPEFLIKSEAEKESVVPRLYEIFGWNVELLNVHEHFQTTDLKALFNDHYGTPLVLDFDPFGCLLKCIIHQQLNLAFAYTLTQRFVTAFGNEVDGIWFYPNPERVASLKVGELRDLQFSGRKAEYVIGIATMAVEGKLDFKKMRDMPDAEIANQLIKVRGVGPWTVQNFLMFGLGRPNLFPTADIGLQNAIKKYYHLDEKPTLAEMEQLKVPWEPYLSYASLYLWRSIE</sequence>
<reference evidence="7 8" key="1">
    <citation type="journal article" date="2015" name="Stand. Genomic Sci.">
        <title>Genomic Encyclopedia of Bacterial and Archaeal Type Strains, Phase III: the genomes of soil and plant-associated and newly described type strains.</title>
        <authorList>
            <person name="Whitman W.B."/>
            <person name="Woyke T."/>
            <person name="Klenk H.P."/>
            <person name="Zhou Y."/>
            <person name="Lilburn T.G."/>
            <person name="Beck B.J."/>
            <person name="De Vos P."/>
            <person name="Vandamme P."/>
            <person name="Eisen J.A."/>
            <person name="Garrity G."/>
            <person name="Hugenholtz P."/>
            <person name="Kyrpides N.C."/>
        </authorList>
    </citation>
    <scope>NUCLEOTIDE SEQUENCE [LARGE SCALE GENOMIC DNA]</scope>
    <source>
        <strain evidence="7 8">CV53</strain>
    </source>
</reference>
<evidence type="ECO:0000256" key="1">
    <source>
        <dbReference type="ARBA" id="ARBA00000086"/>
    </source>
</evidence>
<dbReference type="AlphaFoldDB" id="A0A4R2B6V5"/>
<protein>
    <recommendedName>
        <fullName evidence="3">DNA-3-methyladenine glycosylase II</fullName>
        <ecNumber evidence="3">3.2.2.21</ecNumber>
    </recommendedName>
</protein>
<evidence type="ECO:0000256" key="4">
    <source>
        <dbReference type="ARBA" id="ARBA00022763"/>
    </source>
</evidence>
<dbReference type="GO" id="GO:0008725">
    <property type="term" value="F:DNA-3-methyladenine glycosylase activity"/>
    <property type="evidence" value="ECO:0007669"/>
    <property type="project" value="TreeGrafter"/>
</dbReference>
<comment type="catalytic activity">
    <reaction evidence="1">
        <text>Hydrolysis of alkylated DNA, releasing 3-methyladenine, 3-methylguanine, 7-methylguanine and 7-methyladenine.</text>
        <dbReference type="EC" id="3.2.2.21"/>
    </reaction>
</comment>
<dbReference type="Gene3D" id="1.10.1670.40">
    <property type="match status" value="1"/>
</dbReference>
<dbReference type="GO" id="GO:0032131">
    <property type="term" value="F:alkylated DNA binding"/>
    <property type="evidence" value="ECO:0007669"/>
    <property type="project" value="TreeGrafter"/>
</dbReference>
<proteinExistence type="inferred from homology"/>
<dbReference type="InterPro" id="IPR011257">
    <property type="entry name" value="DNA_glycosylase"/>
</dbReference>
<dbReference type="SUPFAM" id="SSF48150">
    <property type="entry name" value="DNA-glycosylase"/>
    <property type="match status" value="1"/>
</dbReference>
<evidence type="ECO:0000256" key="2">
    <source>
        <dbReference type="ARBA" id="ARBA00010817"/>
    </source>
</evidence>